<proteinExistence type="predicted"/>
<keyword evidence="1" id="KW-0285">Flavoprotein</keyword>
<dbReference type="Pfam" id="PF00296">
    <property type="entry name" value="Bac_luciferase"/>
    <property type="match status" value="1"/>
</dbReference>
<organism evidence="6 7">
    <name type="scientific">Solimonas terrae</name>
    <dbReference type="NCBI Taxonomy" id="1396819"/>
    <lineage>
        <taxon>Bacteria</taxon>
        <taxon>Pseudomonadati</taxon>
        <taxon>Pseudomonadota</taxon>
        <taxon>Gammaproteobacteria</taxon>
        <taxon>Nevskiales</taxon>
        <taxon>Nevskiaceae</taxon>
        <taxon>Solimonas</taxon>
    </lineage>
</organism>
<evidence type="ECO:0000313" key="6">
    <source>
        <dbReference type="EMBL" id="NGY04070.1"/>
    </source>
</evidence>
<dbReference type="InterPro" id="IPR011251">
    <property type="entry name" value="Luciferase-like_dom"/>
</dbReference>
<evidence type="ECO:0000256" key="2">
    <source>
        <dbReference type="ARBA" id="ARBA00022643"/>
    </source>
</evidence>
<keyword evidence="4" id="KW-0503">Monooxygenase</keyword>
<keyword evidence="2" id="KW-0288">FMN</keyword>
<keyword evidence="3" id="KW-0560">Oxidoreductase</keyword>
<evidence type="ECO:0000256" key="4">
    <source>
        <dbReference type="ARBA" id="ARBA00023033"/>
    </source>
</evidence>
<reference evidence="6 7" key="1">
    <citation type="journal article" date="2014" name="Int. J. Syst. Evol. Microbiol.">
        <title>Solimonas terrae sp. nov., isolated from soil.</title>
        <authorList>
            <person name="Kim S.J."/>
            <person name="Moon J.Y."/>
            <person name="Weon H.Y."/>
            <person name="Ahn J.H."/>
            <person name="Chen W.M."/>
            <person name="Kwon S.W."/>
        </authorList>
    </citation>
    <scope>NUCLEOTIDE SEQUENCE [LARGE SCALE GENOMIC DNA]</scope>
    <source>
        <strain evidence="6 7">KIS83-12</strain>
    </source>
</reference>
<evidence type="ECO:0000313" key="7">
    <source>
        <dbReference type="Proteomes" id="UP000472676"/>
    </source>
</evidence>
<dbReference type="AlphaFoldDB" id="A0A6M2BP24"/>
<sequence length="338" mass="37510">MMTQLTFGYLYDFRNPLQWRRPWAELYAEIIDFAAYTETLGFDGAWVPEHHGADDGYMPTPMIALAALAARTKTIKLGSAIALAPLYHPVRFAEECAVLDHLSNGRLEMAIAIGYRRREAEAYGVDFTKRGGRTDEFLEIVTRLWKGETVTFAGRHFDLKDASIVQAPTRGRIPLYVGGFNEKAIARTAKYGDGYFGNLDIVDLYLEKLRAAGKDASCARIRIQGLFTVVARDPARAMDELAPYFLHVNNTYGEWLNEDKAATGIGDGGLLKPMSLDAFKASGILSILTPDQAIAMLGSMLAKAPVEHFMMMLPPGLPPARFRPYAEVFANDVMPAFR</sequence>
<dbReference type="GO" id="GO:0008726">
    <property type="term" value="F:alkanesulfonate monooxygenase activity"/>
    <property type="evidence" value="ECO:0007669"/>
    <property type="project" value="TreeGrafter"/>
</dbReference>
<dbReference type="InterPro" id="IPR050172">
    <property type="entry name" value="SsuD_RutA_monooxygenase"/>
</dbReference>
<dbReference type="Proteomes" id="UP000472676">
    <property type="component" value="Unassembled WGS sequence"/>
</dbReference>
<dbReference type="PANTHER" id="PTHR42847">
    <property type="entry name" value="ALKANESULFONATE MONOOXYGENASE"/>
    <property type="match status" value="1"/>
</dbReference>
<protein>
    <submittedName>
        <fullName evidence="6">LLM class flavin-dependent oxidoreductase</fullName>
    </submittedName>
</protein>
<gene>
    <name evidence="6" type="ORF">G7Y85_04780</name>
</gene>
<dbReference type="EMBL" id="JAAMOW010000002">
    <property type="protein sequence ID" value="NGY04070.1"/>
    <property type="molecule type" value="Genomic_DNA"/>
</dbReference>
<dbReference type="Gene3D" id="3.20.20.30">
    <property type="entry name" value="Luciferase-like domain"/>
    <property type="match status" value="1"/>
</dbReference>
<evidence type="ECO:0000256" key="3">
    <source>
        <dbReference type="ARBA" id="ARBA00023002"/>
    </source>
</evidence>
<evidence type="ECO:0000256" key="1">
    <source>
        <dbReference type="ARBA" id="ARBA00022630"/>
    </source>
</evidence>
<name>A0A6M2BP24_9GAMM</name>
<dbReference type="PANTHER" id="PTHR42847:SF4">
    <property type="entry name" value="ALKANESULFONATE MONOOXYGENASE-RELATED"/>
    <property type="match status" value="1"/>
</dbReference>
<keyword evidence="7" id="KW-1185">Reference proteome</keyword>
<comment type="caution">
    <text evidence="6">The sequence shown here is derived from an EMBL/GenBank/DDBJ whole genome shotgun (WGS) entry which is preliminary data.</text>
</comment>
<dbReference type="SUPFAM" id="SSF51679">
    <property type="entry name" value="Bacterial luciferase-like"/>
    <property type="match status" value="1"/>
</dbReference>
<dbReference type="GO" id="GO:0046306">
    <property type="term" value="P:alkanesulfonate catabolic process"/>
    <property type="evidence" value="ECO:0007669"/>
    <property type="project" value="TreeGrafter"/>
</dbReference>
<dbReference type="InterPro" id="IPR036661">
    <property type="entry name" value="Luciferase-like_sf"/>
</dbReference>
<evidence type="ECO:0000259" key="5">
    <source>
        <dbReference type="Pfam" id="PF00296"/>
    </source>
</evidence>
<feature type="domain" description="Luciferase-like" evidence="5">
    <location>
        <begin position="25"/>
        <end position="252"/>
    </location>
</feature>
<accession>A0A6M2BP24</accession>